<accession>A0A1I1QCT2</accession>
<sequence>MKAKIINKDLEDYERLFGVRRMNFDQAVINYPTGDGLKVFSLEDLELISENKIDEFLLNNKEFLKIKLKRGISVSFYNALLNSIEDEIDERVVHLNVLRDKYKINKRGIWDKEILLFVNNKFAIEVNSSGQNFKRDGYNIIINKISKQDFLNTCCNEITNIEKEIDCKNKMLSSFGEAITSIKEHYESDKKLLI</sequence>
<reference evidence="1 2" key="1">
    <citation type="submission" date="2016-10" db="EMBL/GenBank/DDBJ databases">
        <authorList>
            <person name="de Groot N.N."/>
        </authorList>
    </citation>
    <scope>NUCLEOTIDE SEQUENCE [LARGE SCALE GENOMIC DNA]</scope>
    <source>
        <strain evidence="1 2">DSM 12992</strain>
    </source>
</reference>
<dbReference type="Proteomes" id="UP000199263">
    <property type="component" value="Unassembled WGS sequence"/>
</dbReference>
<dbReference type="EMBL" id="FOMG01000024">
    <property type="protein sequence ID" value="SFD19782.1"/>
    <property type="molecule type" value="Genomic_DNA"/>
</dbReference>
<evidence type="ECO:0000313" key="1">
    <source>
        <dbReference type="EMBL" id="SFD19782.1"/>
    </source>
</evidence>
<dbReference type="AlphaFoldDB" id="A0A1I1QCT2"/>
<evidence type="ECO:0000313" key="2">
    <source>
        <dbReference type="Proteomes" id="UP000199263"/>
    </source>
</evidence>
<dbReference type="OrthoDB" id="1900924at2"/>
<keyword evidence="2" id="KW-1185">Reference proteome</keyword>
<protein>
    <submittedName>
        <fullName evidence="1">Uncharacterized protein</fullName>
    </submittedName>
</protein>
<dbReference type="RefSeq" id="WP_090093034.1">
    <property type="nucleotide sequence ID" value="NZ_FOMG01000024.1"/>
</dbReference>
<proteinExistence type="predicted"/>
<organism evidence="1 2">
    <name type="scientific">Clostridium uliginosum</name>
    <dbReference type="NCBI Taxonomy" id="119641"/>
    <lineage>
        <taxon>Bacteria</taxon>
        <taxon>Bacillati</taxon>
        <taxon>Bacillota</taxon>
        <taxon>Clostridia</taxon>
        <taxon>Eubacteriales</taxon>
        <taxon>Clostridiaceae</taxon>
        <taxon>Clostridium</taxon>
    </lineage>
</organism>
<name>A0A1I1QCT2_9CLOT</name>
<gene>
    <name evidence="1" type="ORF">SAMN05421842_12442</name>
</gene>